<feature type="region of interest" description="Disordered" evidence="1">
    <location>
        <begin position="1"/>
        <end position="25"/>
    </location>
</feature>
<dbReference type="AlphaFoldDB" id="A0A2Z6M4N6"/>
<reference evidence="3" key="1">
    <citation type="journal article" date="2017" name="Front. Plant Sci.">
        <title>Climate Clever Clovers: New Paradigm to Reduce the Environmental Footprint of Ruminants by Breeding Low Methanogenic Forages Utilizing Haplotype Variation.</title>
        <authorList>
            <person name="Kaur P."/>
            <person name="Appels R."/>
            <person name="Bayer P.E."/>
            <person name="Keeble-Gagnere G."/>
            <person name="Wang J."/>
            <person name="Hirakawa H."/>
            <person name="Shirasawa K."/>
            <person name="Vercoe P."/>
            <person name="Stefanova K."/>
            <person name="Durmic Z."/>
            <person name="Nichols P."/>
            <person name="Revell C."/>
            <person name="Isobe S.N."/>
            <person name="Edwards D."/>
            <person name="Erskine W."/>
        </authorList>
    </citation>
    <scope>NUCLEOTIDE SEQUENCE [LARGE SCALE GENOMIC DNA]</scope>
    <source>
        <strain evidence="3">cv. Daliak</strain>
    </source>
</reference>
<keyword evidence="3" id="KW-1185">Reference proteome</keyword>
<sequence length="76" mass="8789">MAAAPPRAVKTPEPPLRRQNCMENHHTKPTNAATIMNREPPATRYCNLAEHHISTRTKPHHRKWKINRRNTAISSF</sequence>
<dbReference type="Proteomes" id="UP000242715">
    <property type="component" value="Unassembled WGS sequence"/>
</dbReference>
<protein>
    <submittedName>
        <fullName evidence="2">Uncharacterized protein</fullName>
    </submittedName>
</protein>
<proteinExistence type="predicted"/>
<organism evidence="2 3">
    <name type="scientific">Trifolium subterraneum</name>
    <name type="common">Subterranean clover</name>
    <dbReference type="NCBI Taxonomy" id="3900"/>
    <lineage>
        <taxon>Eukaryota</taxon>
        <taxon>Viridiplantae</taxon>
        <taxon>Streptophyta</taxon>
        <taxon>Embryophyta</taxon>
        <taxon>Tracheophyta</taxon>
        <taxon>Spermatophyta</taxon>
        <taxon>Magnoliopsida</taxon>
        <taxon>eudicotyledons</taxon>
        <taxon>Gunneridae</taxon>
        <taxon>Pentapetalae</taxon>
        <taxon>rosids</taxon>
        <taxon>fabids</taxon>
        <taxon>Fabales</taxon>
        <taxon>Fabaceae</taxon>
        <taxon>Papilionoideae</taxon>
        <taxon>50 kb inversion clade</taxon>
        <taxon>NPAAA clade</taxon>
        <taxon>Hologalegina</taxon>
        <taxon>IRL clade</taxon>
        <taxon>Trifolieae</taxon>
        <taxon>Trifolium</taxon>
    </lineage>
</organism>
<dbReference type="EMBL" id="DF973353">
    <property type="protein sequence ID" value="GAU27414.1"/>
    <property type="molecule type" value="Genomic_DNA"/>
</dbReference>
<gene>
    <name evidence="2" type="ORF">TSUD_356500</name>
</gene>
<evidence type="ECO:0000313" key="2">
    <source>
        <dbReference type="EMBL" id="GAU27414.1"/>
    </source>
</evidence>
<name>A0A2Z6M4N6_TRISU</name>
<evidence type="ECO:0000256" key="1">
    <source>
        <dbReference type="SAM" id="MobiDB-lite"/>
    </source>
</evidence>
<accession>A0A2Z6M4N6</accession>
<evidence type="ECO:0000313" key="3">
    <source>
        <dbReference type="Proteomes" id="UP000242715"/>
    </source>
</evidence>